<evidence type="ECO:0000313" key="3">
    <source>
        <dbReference type="EMBL" id="KAG9982347.1"/>
    </source>
</evidence>
<dbReference type="EMBL" id="JAHFXS010000728">
    <property type="protein sequence ID" value="KAG9982347.1"/>
    <property type="molecule type" value="Genomic_DNA"/>
</dbReference>
<dbReference type="PANTHER" id="PTHR33840">
    <property type="match status" value="1"/>
</dbReference>
<keyword evidence="4" id="KW-1185">Reference proteome</keyword>
<comment type="caution">
    <text evidence="3">The sequence shown here is derived from an EMBL/GenBank/DDBJ whole genome shotgun (WGS) entry which is preliminary data.</text>
</comment>
<evidence type="ECO:0000313" key="4">
    <source>
        <dbReference type="Proteomes" id="UP000729357"/>
    </source>
</evidence>
<protein>
    <recommendedName>
        <fullName evidence="2">T6SS Phospholipase effector Tle1-like catalytic domain-containing protein</fullName>
    </recommendedName>
</protein>
<sequence length="600" mass="67364">MALNTITKASLPSEKLIVFCDGTWCGPQHGTRTNIQLLAEMAGIDMGMAKSSRELTDPSRRLRARYFNGITFNYLTYGFGASADNLGRICLEIYRYIARWYQEGTEIWLFGLGRGAYALRCVVGMIHNCGIVKNPSDELCDLVYQIYTSPRENDKPSSNHSEGFRRRASWDVTTPIKIMVLLDTIGSTGHNCTNIVTGSTSPKLRDEVVPDVVESVFHACSIHDRLPFLQPCLATKSEHNKTPLIYETWFPGCHYDIGRQRCQFFPKGWLYLIPSLLSGVVEPNHVLSNSVLCWVLQSVTQKFPSQTVFQNLHWQINFLRKSMRSTNTSTGSGDVYGPAKTLNCAPFGRIITRLPLISTVVEGVGFGLPLRDRRIPDHAAQVIDFESPSHPDDEKSLAEMAKVDKHRYPSKTYEAWKTWTRRAVAGDKKAISWADNAFVHPDHDTEPLRLEHRRSEDSSVALINFTNSHDNYTNTASPKSRRDSADPRLRHQRSSSLLQNTVLTASDDALMSAVINSDTSLVQELLTQKASELAFDFVWLSDLIELGYSIEDIAAVLVEEEKESPWLLVSGGNFTKRALKMSKKLERKKRADSPASIALA</sequence>
<feature type="compositionally biased region" description="Polar residues" evidence="1">
    <location>
        <begin position="468"/>
        <end position="478"/>
    </location>
</feature>
<feature type="region of interest" description="Disordered" evidence="1">
    <location>
        <begin position="468"/>
        <end position="493"/>
    </location>
</feature>
<dbReference type="Pfam" id="PF09994">
    <property type="entry name" value="T6SS_Tle1-like_cat"/>
    <property type="match status" value="1"/>
</dbReference>
<dbReference type="AlphaFoldDB" id="A0A9P8FVV9"/>
<dbReference type="InterPro" id="IPR018712">
    <property type="entry name" value="Tle1-like_cat"/>
</dbReference>
<feature type="domain" description="T6SS Phospholipase effector Tle1-like catalytic" evidence="2">
    <location>
        <begin position="15"/>
        <end position="260"/>
    </location>
</feature>
<organism evidence="3 4">
    <name type="scientific">Aureobasidium melanogenum</name>
    <name type="common">Aureobasidium pullulans var. melanogenum</name>
    <dbReference type="NCBI Taxonomy" id="46634"/>
    <lineage>
        <taxon>Eukaryota</taxon>
        <taxon>Fungi</taxon>
        <taxon>Dikarya</taxon>
        <taxon>Ascomycota</taxon>
        <taxon>Pezizomycotina</taxon>
        <taxon>Dothideomycetes</taxon>
        <taxon>Dothideomycetidae</taxon>
        <taxon>Dothideales</taxon>
        <taxon>Saccotheciaceae</taxon>
        <taxon>Aureobasidium</taxon>
    </lineage>
</organism>
<dbReference type="PANTHER" id="PTHR33840:SF1">
    <property type="entry name" value="TLE1 PHOSPHOLIPASE DOMAIN-CONTAINING PROTEIN"/>
    <property type="match status" value="1"/>
</dbReference>
<dbReference type="Proteomes" id="UP000729357">
    <property type="component" value="Unassembled WGS sequence"/>
</dbReference>
<evidence type="ECO:0000256" key="1">
    <source>
        <dbReference type="SAM" id="MobiDB-lite"/>
    </source>
</evidence>
<feature type="compositionally biased region" description="Basic and acidic residues" evidence="1">
    <location>
        <begin position="480"/>
        <end position="489"/>
    </location>
</feature>
<proteinExistence type="predicted"/>
<reference evidence="3" key="2">
    <citation type="submission" date="2021-08" db="EMBL/GenBank/DDBJ databases">
        <authorList>
            <person name="Gostincar C."/>
            <person name="Sun X."/>
            <person name="Song Z."/>
            <person name="Gunde-Cimerman N."/>
        </authorList>
    </citation>
    <scope>NUCLEOTIDE SEQUENCE</scope>
    <source>
        <strain evidence="3">EXF-9298</strain>
    </source>
</reference>
<feature type="non-terminal residue" evidence="3">
    <location>
        <position position="600"/>
    </location>
</feature>
<name>A0A9P8FVV9_AURME</name>
<accession>A0A9P8FVV9</accession>
<gene>
    <name evidence="3" type="ORF">KCU98_g6847</name>
</gene>
<evidence type="ECO:0000259" key="2">
    <source>
        <dbReference type="Pfam" id="PF09994"/>
    </source>
</evidence>
<reference evidence="3" key="1">
    <citation type="journal article" date="2021" name="J Fungi (Basel)">
        <title>Virulence traits and population genomics of the black yeast Aureobasidium melanogenum.</title>
        <authorList>
            <person name="Cernosa A."/>
            <person name="Sun X."/>
            <person name="Gostincar C."/>
            <person name="Fang C."/>
            <person name="Gunde-Cimerman N."/>
            <person name="Song Z."/>
        </authorList>
    </citation>
    <scope>NUCLEOTIDE SEQUENCE</scope>
    <source>
        <strain evidence="3">EXF-9298</strain>
    </source>
</reference>